<dbReference type="VEuPathDB" id="VectorBase:GPAI014390"/>
<organism evidence="1 2">
    <name type="scientific">Glossina pallidipes</name>
    <name type="common">Tsetse fly</name>
    <dbReference type="NCBI Taxonomy" id="7398"/>
    <lineage>
        <taxon>Eukaryota</taxon>
        <taxon>Metazoa</taxon>
        <taxon>Ecdysozoa</taxon>
        <taxon>Arthropoda</taxon>
        <taxon>Hexapoda</taxon>
        <taxon>Insecta</taxon>
        <taxon>Pterygota</taxon>
        <taxon>Neoptera</taxon>
        <taxon>Endopterygota</taxon>
        <taxon>Diptera</taxon>
        <taxon>Brachycera</taxon>
        <taxon>Muscomorpha</taxon>
        <taxon>Hippoboscoidea</taxon>
        <taxon>Glossinidae</taxon>
        <taxon>Glossina</taxon>
    </lineage>
</organism>
<name>A0A1A9ZGZ4_GLOPL</name>
<proteinExistence type="predicted"/>
<evidence type="ECO:0000313" key="2">
    <source>
        <dbReference type="Proteomes" id="UP000092445"/>
    </source>
</evidence>
<reference evidence="2" key="1">
    <citation type="submission" date="2014-03" db="EMBL/GenBank/DDBJ databases">
        <authorList>
            <person name="Aksoy S."/>
            <person name="Warren W."/>
            <person name="Wilson R.K."/>
        </authorList>
    </citation>
    <scope>NUCLEOTIDE SEQUENCE [LARGE SCALE GENOMIC DNA]</scope>
    <source>
        <strain evidence="2">IAEA</strain>
    </source>
</reference>
<dbReference type="EnsemblMetazoa" id="GPAI014390-RA">
    <property type="protein sequence ID" value="GPAI014390-PA"/>
    <property type="gene ID" value="GPAI014390"/>
</dbReference>
<dbReference type="AlphaFoldDB" id="A0A1A9ZGZ4"/>
<dbReference type="Proteomes" id="UP000092445">
    <property type="component" value="Unassembled WGS sequence"/>
</dbReference>
<evidence type="ECO:0000313" key="1">
    <source>
        <dbReference type="EnsemblMetazoa" id="GPAI014390-PA"/>
    </source>
</evidence>
<sequence length="106" mass="12011">MSGSQWVNAINIRKSVPVVPTNVGSYLTLQVYIQCFSNSLWPLTKRWVSDDSSTASSEDLLDFFIYLQFVATIANSKFLQLNARNWSELVIAMLEYNCSLVVIHDS</sequence>
<protein>
    <submittedName>
        <fullName evidence="1">Uncharacterized protein</fullName>
    </submittedName>
</protein>
<keyword evidence="2" id="KW-1185">Reference proteome</keyword>
<reference evidence="1" key="2">
    <citation type="submission" date="2020-05" db="UniProtKB">
        <authorList>
            <consortium name="EnsemblMetazoa"/>
        </authorList>
    </citation>
    <scope>IDENTIFICATION</scope>
    <source>
        <strain evidence="1">IAEA</strain>
    </source>
</reference>
<accession>A0A1A9ZGZ4</accession>